<dbReference type="AlphaFoldDB" id="A0A9Q2XLE5"/>
<dbReference type="Pfam" id="PF02311">
    <property type="entry name" value="AraC_binding"/>
    <property type="match status" value="1"/>
</dbReference>
<dbReference type="GO" id="GO:0043565">
    <property type="term" value="F:sequence-specific DNA binding"/>
    <property type="evidence" value="ECO:0007669"/>
    <property type="project" value="InterPro"/>
</dbReference>
<gene>
    <name evidence="6" type="ORF">KUO17_14880</name>
</gene>
<dbReference type="PANTHER" id="PTHR46796:SF2">
    <property type="entry name" value="TRANSCRIPTIONAL REGULATORY PROTEIN"/>
    <property type="match status" value="1"/>
</dbReference>
<keyword evidence="3" id="KW-0238">DNA-binding</keyword>
<evidence type="ECO:0000256" key="4">
    <source>
        <dbReference type="ARBA" id="ARBA00023163"/>
    </source>
</evidence>
<protein>
    <submittedName>
        <fullName evidence="6">AraC family transcriptional regulator</fullName>
    </submittedName>
</protein>
<accession>A0A9Q2XLE5</accession>
<keyword evidence="7" id="KW-1185">Reference proteome</keyword>
<dbReference type="InterPro" id="IPR018062">
    <property type="entry name" value="HTH_AraC-typ_CS"/>
</dbReference>
<dbReference type="GO" id="GO:0005737">
    <property type="term" value="C:cytoplasm"/>
    <property type="evidence" value="ECO:0007669"/>
    <property type="project" value="UniProtKB-SubCell"/>
</dbReference>
<dbReference type="Pfam" id="PF12833">
    <property type="entry name" value="HTH_18"/>
    <property type="match status" value="1"/>
</dbReference>
<organism evidence="6 7">
    <name type="scientific">Pseudomonas aegrilactucae</name>
    <dbReference type="NCBI Taxonomy" id="2854028"/>
    <lineage>
        <taxon>Bacteria</taxon>
        <taxon>Pseudomonadati</taxon>
        <taxon>Pseudomonadota</taxon>
        <taxon>Gammaproteobacteria</taxon>
        <taxon>Pseudomonadales</taxon>
        <taxon>Pseudomonadaceae</taxon>
        <taxon>Pseudomonas</taxon>
    </lineage>
</organism>
<dbReference type="PROSITE" id="PS01124">
    <property type="entry name" value="HTH_ARAC_FAMILY_2"/>
    <property type="match status" value="1"/>
</dbReference>
<reference evidence="6" key="1">
    <citation type="journal article" date="2022" name="Int. J. Syst. Evol. Microbiol.">
        <title>Pseudomonas aegrilactucae sp. nov. and Pseudomonas morbosilactucae sp. nov., pathogens causing bacterial rot of lettuce in Japan.</title>
        <authorList>
            <person name="Sawada H."/>
            <person name="Fujikawa T."/>
            <person name="Satou M."/>
        </authorList>
    </citation>
    <scope>NUCLEOTIDE SEQUENCE</scope>
    <source>
        <strain evidence="6">MAFF 301350</strain>
    </source>
</reference>
<dbReference type="InterPro" id="IPR003313">
    <property type="entry name" value="AraC-bd"/>
</dbReference>
<dbReference type="PROSITE" id="PS00041">
    <property type="entry name" value="HTH_ARAC_FAMILY_1"/>
    <property type="match status" value="1"/>
</dbReference>
<keyword evidence="2" id="KW-0805">Transcription regulation</keyword>
<feature type="domain" description="HTH araC/xylS-type" evidence="5">
    <location>
        <begin position="258"/>
        <end position="355"/>
    </location>
</feature>
<comment type="caution">
    <text evidence="6">The sequence shown here is derived from an EMBL/GenBank/DDBJ whole genome shotgun (WGS) entry which is preliminary data.</text>
</comment>
<comment type="subcellular location">
    <subcellularLocation>
        <location evidence="1">Cytoplasm</location>
    </subcellularLocation>
</comment>
<proteinExistence type="predicted"/>
<reference evidence="6" key="2">
    <citation type="journal article" date="2023" name="Plant Pathol.">
        <title>Dismantling and reorganizing Pseudomonas marginalis sensu#lato.</title>
        <authorList>
            <person name="Sawada H."/>
            <person name="Fujikawa T."/>
            <person name="Satou M."/>
        </authorList>
    </citation>
    <scope>NUCLEOTIDE SEQUENCE</scope>
    <source>
        <strain evidence="6">MAFF 301350</strain>
    </source>
</reference>
<evidence type="ECO:0000256" key="3">
    <source>
        <dbReference type="ARBA" id="ARBA00023125"/>
    </source>
</evidence>
<evidence type="ECO:0000259" key="5">
    <source>
        <dbReference type="PROSITE" id="PS01124"/>
    </source>
</evidence>
<dbReference type="Proteomes" id="UP001106592">
    <property type="component" value="Unassembled WGS sequence"/>
</dbReference>
<dbReference type="InterPro" id="IPR018060">
    <property type="entry name" value="HTH_AraC"/>
</dbReference>
<sequence length="356" mass="38501">MCHLGVVVGTSGEQRRNGLSIEGQDKRYFNLLRLFRVSGAGAWGAAWPSQWHWRVEQLGVAVAVLRGCLQAAAHANESGGRLRGIFHLVFLEVPPLSSGSQFWRDPALPFIEARAVADGRKVCYARHSHAGFSIGAITAGRSSYLSGETWCEIDTGTVVMMNPGVVHACNPIADQPWSYLMLYVDMPWLQRLGFAPLAATLSTSPSLYGEVCQLYATLTDSACGAALKQATAQAFFSGLGQRLKAAPAPGLACHPGLARAAALIRERCTEPLSLEAIGQAAGLSTSYLIRTFKQHYGLTPHGYLLDCRVQYARAQLREGRLIADVALDAGFADQAHLQRAFKQHLAATPGHYRSGR</sequence>
<dbReference type="PANTHER" id="PTHR46796">
    <property type="entry name" value="HTH-TYPE TRANSCRIPTIONAL ACTIVATOR RHAS-RELATED"/>
    <property type="match status" value="1"/>
</dbReference>
<evidence type="ECO:0000256" key="2">
    <source>
        <dbReference type="ARBA" id="ARBA00023015"/>
    </source>
</evidence>
<evidence type="ECO:0000313" key="6">
    <source>
        <dbReference type="EMBL" id="MBV6288299.1"/>
    </source>
</evidence>
<keyword evidence="4" id="KW-0804">Transcription</keyword>
<dbReference type="SMART" id="SM00342">
    <property type="entry name" value="HTH_ARAC"/>
    <property type="match status" value="1"/>
</dbReference>
<evidence type="ECO:0000256" key="1">
    <source>
        <dbReference type="ARBA" id="ARBA00004496"/>
    </source>
</evidence>
<name>A0A9Q2XLE5_9PSED</name>
<dbReference type="EMBL" id="JAHTBI010000050">
    <property type="protein sequence ID" value="MBV6288299.1"/>
    <property type="molecule type" value="Genomic_DNA"/>
</dbReference>
<evidence type="ECO:0000313" key="7">
    <source>
        <dbReference type="Proteomes" id="UP001106592"/>
    </source>
</evidence>
<dbReference type="GO" id="GO:0003700">
    <property type="term" value="F:DNA-binding transcription factor activity"/>
    <property type="evidence" value="ECO:0007669"/>
    <property type="project" value="InterPro"/>
</dbReference>
<dbReference type="InterPro" id="IPR050204">
    <property type="entry name" value="AraC_XylS_family_regulators"/>
</dbReference>